<evidence type="ECO:0000256" key="5">
    <source>
        <dbReference type="SAM" id="MobiDB-lite"/>
    </source>
</evidence>
<keyword evidence="3 4" id="KW-0862">Zinc</keyword>
<reference evidence="7 8" key="1">
    <citation type="submission" date="2024-10" db="EMBL/GenBank/DDBJ databases">
        <authorList>
            <person name="Kim D."/>
        </authorList>
    </citation>
    <scope>NUCLEOTIDE SEQUENCE [LARGE SCALE GENOMIC DNA]</scope>
    <source>
        <strain evidence="7">BH-2024</strain>
    </source>
</reference>
<dbReference type="InterPro" id="IPR018338">
    <property type="entry name" value="Carbonic_anhydrase_a-class_CS"/>
</dbReference>
<protein>
    <recommendedName>
        <fullName evidence="4">Carbonic anhydrase</fullName>
        <ecNumber evidence="4">4.2.1.1</ecNumber>
    </recommendedName>
</protein>
<comment type="caution">
    <text evidence="7">The sequence shown here is derived from an EMBL/GenBank/DDBJ whole genome shotgun (WGS) entry which is preliminary data.</text>
</comment>
<dbReference type="InterPro" id="IPR023561">
    <property type="entry name" value="Carbonic_anhydrase_a-class"/>
</dbReference>
<dbReference type="SMART" id="SM01057">
    <property type="entry name" value="Carb_anhydrase"/>
    <property type="match status" value="1"/>
</dbReference>
<sequence length="450" mass="50526">MAQRQKFGDATETNSRTEMDGTLPNGQNNRCHFRRRCRGCPQREGGGTVCVGIATLTPLAHSLHLRVFERREESRGVALPWQNDMLFPFLLSLSFLKRMSGGTKEIHLGQLRANCLAFGIKKRRVKASTRQIGTVRMAFLGQLQSKLQEIKMQAMPQVSAVLEQANQATSKARQNLMPMLNKCGQQLDTLGKILQANVNPKQSPIDLLPANTAFDPTLEKAVFEFSYDETCQFVLKNEGNGLSIKCPDNDTANLKVSFLPDEYHLERIDFHWGTEPMNGSEHTVGGVGYAGELHFVHRSFKWPNIGEALKQPDGVLAVAVFFNEILEDNATLAPLDDALARVTFRGAECPMHSLRLSQLMPVEKSKEFWLYDGSETAEPFRETVKWVVCRSAVPISTAQLERLRQLRKSRAEDEVEETMQPIRAVQPLNSRLVRSSFKSVAQAELPEKSE</sequence>
<dbReference type="InterPro" id="IPR036398">
    <property type="entry name" value="CA_dom_sf"/>
</dbReference>
<evidence type="ECO:0000256" key="4">
    <source>
        <dbReference type="RuleBase" id="RU367011"/>
    </source>
</evidence>
<dbReference type="GO" id="GO:0008270">
    <property type="term" value="F:zinc ion binding"/>
    <property type="evidence" value="ECO:0007669"/>
    <property type="project" value="UniProtKB-UniRule"/>
</dbReference>
<evidence type="ECO:0000256" key="2">
    <source>
        <dbReference type="ARBA" id="ARBA00022723"/>
    </source>
</evidence>
<feature type="region of interest" description="Disordered" evidence="5">
    <location>
        <begin position="1"/>
        <end position="28"/>
    </location>
</feature>
<dbReference type="Proteomes" id="UP001620626">
    <property type="component" value="Unassembled WGS sequence"/>
</dbReference>
<accession>A0ABD2MA65</accession>
<dbReference type="PANTHER" id="PTHR18952">
    <property type="entry name" value="CARBONIC ANHYDRASE"/>
    <property type="match status" value="1"/>
</dbReference>
<dbReference type="PANTHER" id="PTHR18952:SF176">
    <property type="entry name" value="CARBONIC ANHYDRASE"/>
    <property type="match status" value="1"/>
</dbReference>
<name>A0ABD2MA65_9BILA</name>
<evidence type="ECO:0000313" key="8">
    <source>
        <dbReference type="Proteomes" id="UP001620626"/>
    </source>
</evidence>
<gene>
    <name evidence="7" type="ORF">niasHT_007700</name>
</gene>
<keyword evidence="2 4" id="KW-0479">Metal-binding</keyword>
<evidence type="ECO:0000313" key="7">
    <source>
        <dbReference type="EMBL" id="KAL3124417.1"/>
    </source>
</evidence>
<dbReference type="Gene3D" id="3.10.200.10">
    <property type="entry name" value="Alpha carbonic anhydrase"/>
    <property type="match status" value="1"/>
</dbReference>
<feature type="domain" description="Alpha-carbonic anhydrase" evidence="6">
    <location>
        <begin position="181"/>
        <end position="437"/>
    </location>
</feature>
<evidence type="ECO:0000259" key="6">
    <source>
        <dbReference type="PROSITE" id="PS51144"/>
    </source>
</evidence>
<dbReference type="AlphaFoldDB" id="A0ABD2MA65"/>
<dbReference type="GO" id="GO:0004089">
    <property type="term" value="F:carbonate dehydratase activity"/>
    <property type="evidence" value="ECO:0007669"/>
    <property type="project" value="UniProtKB-UniRule"/>
</dbReference>
<dbReference type="InterPro" id="IPR001148">
    <property type="entry name" value="CA_dom"/>
</dbReference>
<keyword evidence="8" id="KW-1185">Reference proteome</keyword>
<comment type="similarity">
    <text evidence="1 4">Belongs to the alpha-carbonic anhydrase family.</text>
</comment>
<comment type="cofactor">
    <cofactor evidence="4">
        <name>Zn(2+)</name>
        <dbReference type="ChEBI" id="CHEBI:29105"/>
    </cofactor>
</comment>
<dbReference type="PROSITE" id="PS00162">
    <property type="entry name" value="ALPHA_CA_1"/>
    <property type="match status" value="1"/>
</dbReference>
<dbReference type="SUPFAM" id="SSF51069">
    <property type="entry name" value="Carbonic anhydrase"/>
    <property type="match status" value="1"/>
</dbReference>
<proteinExistence type="inferred from homology"/>
<evidence type="ECO:0000256" key="1">
    <source>
        <dbReference type="ARBA" id="ARBA00010718"/>
    </source>
</evidence>
<dbReference type="EC" id="4.2.1.1" evidence="4"/>
<dbReference type="Pfam" id="PF00194">
    <property type="entry name" value="Carb_anhydrase"/>
    <property type="match status" value="1"/>
</dbReference>
<comment type="catalytic activity">
    <reaction evidence="4">
        <text>hydrogencarbonate + H(+) = CO2 + H2O</text>
        <dbReference type="Rhea" id="RHEA:10748"/>
        <dbReference type="ChEBI" id="CHEBI:15377"/>
        <dbReference type="ChEBI" id="CHEBI:15378"/>
        <dbReference type="ChEBI" id="CHEBI:16526"/>
        <dbReference type="ChEBI" id="CHEBI:17544"/>
        <dbReference type="EC" id="4.2.1.1"/>
    </reaction>
</comment>
<keyword evidence="4" id="KW-0456">Lyase</keyword>
<evidence type="ECO:0000256" key="3">
    <source>
        <dbReference type="ARBA" id="ARBA00022833"/>
    </source>
</evidence>
<dbReference type="PROSITE" id="PS51144">
    <property type="entry name" value="ALPHA_CA_2"/>
    <property type="match status" value="1"/>
</dbReference>
<comment type="function">
    <text evidence="4">Reversible hydration of carbon dioxide.</text>
</comment>
<organism evidence="7 8">
    <name type="scientific">Heterodera trifolii</name>
    <dbReference type="NCBI Taxonomy" id="157864"/>
    <lineage>
        <taxon>Eukaryota</taxon>
        <taxon>Metazoa</taxon>
        <taxon>Ecdysozoa</taxon>
        <taxon>Nematoda</taxon>
        <taxon>Chromadorea</taxon>
        <taxon>Rhabditida</taxon>
        <taxon>Tylenchina</taxon>
        <taxon>Tylenchomorpha</taxon>
        <taxon>Tylenchoidea</taxon>
        <taxon>Heteroderidae</taxon>
        <taxon>Heteroderinae</taxon>
        <taxon>Heterodera</taxon>
    </lineage>
</organism>
<dbReference type="EMBL" id="JBICBT010000073">
    <property type="protein sequence ID" value="KAL3124417.1"/>
    <property type="molecule type" value="Genomic_DNA"/>
</dbReference>